<reference evidence="3" key="1">
    <citation type="submission" date="2015-04" db="UniProtKB">
        <authorList>
            <consortium name="EnsemblPlants"/>
        </authorList>
    </citation>
    <scope>IDENTIFICATION</scope>
</reference>
<feature type="transmembrane region" description="Helical" evidence="2">
    <location>
        <begin position="248"/>
        <end position="272"/>
    </location>
</feature>
<feature type="transmembrane region" description="Helical" evidence="2">
    <location>
        <begin position="528"/>
        <end position="552"/>
    </location>
</feature>
<feature type="transmembrane region" description="Helical" evidence="2">
    <location>
        <begin position="215"/>
        <end position="236"/>
    </location>
</feature>
<feature type="transmembrane region" description="Helical" evidence="2">
    <location>
        <begin position="78"/>
        <end position="101"/>
    </location>
</feature>
<evidence type="ECO:0000256" key="1">
    <source>
        <dbReference type="SAM" id="MobiDB-lite"/>
    </source>
</evidence>
<feature type="transmembrane region" description="Helical" evidence="2">
    <location>
        <begin position="407"/>
        <end position="427"/>
    </location>
</feature>
<feature type="compositionally biased region" description="Basic and acidic residues" evidence="1">
    <location>
        <begin position="33"/>
        <end position="42"/>
    </location>
</feature>
<keyword evidence="2" id="KW-1133">Transmembrane helix</keyword>
<dbReference type="eggNOG" id="ENOG502R7EC">
    <property type="taxonomic scope" value="Eukaryota"/>
</dbReference>
<dbReference type="Proteomes" id="UP000026961">
    <property type="component" value="Chromosome 11"/>
</dbReference>
<keyword evidence="4" id="KW-1185">Reference proteome</keyword>
<feature type="transmembrane region" description="Helical" evidence="2">
    <location>
        <begin position="165"/>
        <end position="182"/>
    </location>
</feature>
<accession>A0A0E0BFL8</accession>
<evidence type="ECO:0000256" key="2">
    <source>
        <dbReference type="SAM" id="Phobius"/>
    </source>
</evidence>
<sequence length="638" mass="69770">MTVTTVVEETNNPAATAVKVEEKTAATTTTTQVDKKTTSGEEEKPKPVVTYRYICENIHRLDPNDPFFFTWGMRNETAYAMCLLSLLYAVLCLCLLLLPWQPIPTEGDGDHPLINSIWTFSLLALSYMFCWIISLSEAITKLVAFTSITYGILMAFAVAHLLGRVVVIAVLYTTGMFAHAIAEHRQHTGSDTAADALLTKKLTTEQMQREELRRLPFIVLGAYSLFVFGCTAWLVFTEMGSISTATVIIVLAEVSIGTCLISYLWSILLSVGLLHDTFVSHDTIVFKAGSYSIALYFLAFLLIAMFESKLLGLSVLLLIPMAMAGFLGYVVAVYSHYKSLRGMRINEIGGGGGMRLVSLAYAVLSLYLLLWRVPGDQPLTWVTDFSLLACTYMYFWIISLSETITKVAVFTGITCGILLSFAAAQLLGPVTGMAVMVLDMLCAAGVLGHAVAEHRHRIGSEEAAAALATWALTEEQTELEEGPYAFHAGVLIAAYLLFLLVVMAWLAVDDQRGGGGDTVTVATVVFEVSLVSLVVVFVSFIWTGFVSVFLLHEALLSQVDTCNALAYSALHMLAVAFLIIFVSTIVGLLAPMAMAGLLGYCIAVYSQYKSLKGKFNVENPEQMMVDVTKLKYDWSCDV</sequence>
<evidence type="ECO:0000313" key="4">
    <source>
        <dbReference type="Proteomes" id="UP000026961"/>
    </source>
</evidence>
<organism evidence="3">
    <name type="scientific">Oryza glumipatula</name>
    <dbReference type="NCBI Taxonomy" id="40148"/>
    <lineage>
        <taxon>Eukaryota</taxon>
        <taxon>Viridiplantae</taxon>
        <taxon>Streptophyta</taxon>
        <taxon>Embryophyta</taxon>
        <taxon>Tracheophyta</taxon>
        <taxon>Spermatophyta</taxon>
        <taxon>Magnoliopsida</taxon>
        <taxon>Liliopsida</taxon>
        <taxon>Poales</taxon>
        <taxon>Poaceae</taxon>
        <taxon>BOP clade</taxon>
        <taxon>Oryzoideae</taxon>
        <taxon>Oryzeae</taxon>
        <taxon>Oryzinae</taxon>
        <taxon>Oryza</taxon>
    </lineage>
</organism>
<reference evidence="3" key="2">
    <citation type="submission" date="2018-05" db="EMBL/GenBank/DDBJ databases">
        <title>OgluRS3 (Oryza glumaepatula Reference Sequence Version 3).</title>
        <authorList>
            <person name="Zhang J."/>
            <person name="Kudrna D."/>
            <person name="Lee S."/>
            <person name="Talag J."/>
            <person name="Welchert J."/>
            <person name="Wing R.A."/>
        </authorList>
    </citation>
    <scope>NUCLEOTIDE SEQUENCE [LARGE SCALE GENOMIC DNA]</scope>
</reference>
<feature type="transmembrane region" description="Helical" evidence="2">
    <location>
        <begin position="312"/>
        <end position="335"/>
    </location>
</feature>
<name>A0A0E0BFL8_9ORYZ</name>
<feature type="transmembrane region" description="Helical" evidence="2">
    <location>
        <begin position="356"/>
        <end position="373"/>
    </location>
</feature>
<keyword evidence="2" id="KW-0472">Membrane</keyword>
<dbReference type="AlphaFoldDB" id="A0A0E0BFL8"/>
<feature type="transmembrane region" description="Helical" evidence="2">
    <location>
        <begin position="142"/>
        <end position="159"/>
    </location>
</feature>
<feature type="transmembrane region" description="Helical" evidence="2">
    <location>
        <begin position="113"/>
        <end position="135"/>
    </location>
</feature>
<proteinExistence type="predicted"/>
<feature type="transmembrane region" description="Helical" evidence="2">
    <location>
        <begin position="379"/>
        <end position="400"/>
    </location>
</feature>
<dbReference type="EnsemblPlants" id="OGLUM11G03570.1">
    <property type="protein sequence ID" value="OGLUM11G03570.1"/>
    <property type="gene ID" value="OGLUM11G03570"/>
</dbReference>
<feature type="transmembrane region" description="Helical" evidence="2">
    <location>
        <begin position="284"/>
        <end position="306"/>
    </location>
</feature>
<feature type="transmembrane region" description="Helical" evidence="2">
    <location>
        <begin position="588"/>
        <end position="605"/>
    </location>
</feature>
<keyword evidence="2" id="KW-0812">Transmembrane</keyword>
<dbReference type="HOGENOM" id="CLU_439678_0_0_1"/>
<dbReference type="Gramene" id="OGLUM11G03570.1">
    <property type="protein sequence ID" value="OGLUM11G03570.1"/>
    <property type="gene ID" value="OGLUM11G03570"/>
</dbReference>
<feature type="region of interest" description="Disordered" evidence="1">
    <location>
        <begin position="22"/>
        <end position="42"/>
    </location>
</feature>
<evidence type="ECO:0000313" key="3">
    <source>
        <dbReference type="EnsemblPlants" id="OGLUM11G03570.1"/>
    </source>
</evidence>
<feature type="transmembrane region" description="Helical" evidence="2">
    <location>
        <begin position="484"/>
        <end position="508"/>
    </location>
</feature>
<protein>
    <submittedName>
        <fullName evidence="3">Uncharacterized protein</fullName>
    </submittedName>
</protein>